<protein>
    <submittedName>
        <fullName evidence="2">Uncharacterized protein</fullName>
    </submittedName>
</protein>
<keyword evidence="1" id="KW-0732">Signal</keyword>
<name>A0A5Y1Y9B7_SALDZ</name>
<feature type="signal peptide" evidence="1">
    <location>
        <begin position="1"/>
        <end position="23"/>
    </location>
</feature>
<gene>
    <name evidence="2" type="ORF">CTQ69_11915</name>
</gene>
<comment type="caution">
    <text evidence="2">The sequence shown here is derived from an EMBL/GenBank/DDBJ whole genome shotgun (WGS) entry which is preliminary data.</text>
</comment>
<reference evidence="2" key="1">
    <citation type="submission" date="2018-08" db="EMBL/GenBank/DDBJ databases">
        <authorList>
            <person name="Ashton P.M."/>
            <person name="Dallman T."/>
            <person name="Nair S."/>
            <person name="De Pinna E."/>
            <person name="Peters T."/>
            <person name="Grant K."/>
        </authorList>
    </citation>
    <scope>NUCLEOTIDE SEQUENCE [LARGE SCALE GENOMIC DNA]</scope>
    <source>
        <strain evidence="2">294779</strain>
    </source>
</reference>
<dbReference type="AlphaFoldDB" id="A0A5Y1Y9B7"/>
<organism evidence="2">
    <name type="scientific">Salmonella diarizonae</name>
    <dbReference type="NCBI Taxonomy" id="59204"/>
    <lineage>
        <taxon>Bacteria</taxon>
        <taxon>Pseudomonadati</taxon>
        <taxon>Pseudomonadota</taxon>
        <taxon>Gammaproteobacteria</taxon>
        <taxon>Enterobacterales</taxon>
        <taxon>Enterobacteriaceae</taxon>
        <taxon>Salmonella</taxon>
    </lineage>
</organism>
<feature type="chain" id="PRO_5024889108" evidence="1">
    <location>
        <begin position="24"/>
        <end position="159"/>
    </location>
</feature>
<proteinExistence type="predicted"/>
<dbReference type="EMBL" id="AAIBIC010000013">
    <property type="protein sequence ID" value="ECC3914705.1"/>
    <property type="molecule type" value="Genomic_DNA"/>
</dbReference>
<evidence type="ECO:0000256" key="1">
    <source>
        <dbReference type="SAM" id="SignalP"/>
    </source>
</evidence>
<evidence type="ECO:0000313" key="2">
    <source>
        <dbReference type="EMBL" id="ECC3914705.1"/>
    </source>
</evidence>
<sequence length="159" mass="15844">MKNINILAVAAALSAVMTGSAFAAATAGQTLPITVALSSTAVNYATAVAHNVTIPENGIIPADTKLATISNLPAGATLVDTSSSTTGQIKFTQTGGSATFQAKAYVAGESAKVVSANATPGSATQLQEHGTVTVATVDAIKNAQPGVYVSTPVIYTYAE</sequence>
<dbReference type="Proteomes" id="UP000839735">
    <property type="component" value="Unassembled WGS sequence"/>
</dbReference>
<accession>A0A5Y1Y9B7</accession>